<dbReference type="PANTHER" id="PTHR10887:SF341">
    <property type="entry name" value="NFX1-TYPE ZINC FINGER-CONTAINING PROTEIN 1"/>
    <property type="match status" value="1"/>
</dbReference>
<evidence type="ECO:0000313" key="3">
    <source>
        <dbReference type="Proteomes" id="UP000308671"/>
    </source>
</evidence>
<dbReference type="EMBL" id="PQXL01000316">
    <property type="protein sequence ID" value="THV47357.1"/>
    <property type="molecule type" value="Genomic_DNA"/>
</dbReference>
<evidence type="ECO:0000259" key="1">
    <source>
        <dbReference type="Pfam" id="PF13087"/>
    </source>
</evidence>
<dbReference type="OrthoDB" id="3564945at2759"/>
<dbReference type="GO" id="GO:0031048">
    <property type="term" value="P:regulatory ncRNA-mediated heterochromatin formation"/>
    <property type="evidence" value="ECO:0007669"/>
    <property type="project" value="TreeGrafter"/>
</dbReference>
<dbReference type="Gene3D" id="3.40.50.300">
    <property type="entry name" value="P-loop containing nucleotide triphosphate hydrolases"/>
    <property type="match status" value="2"/>
</dbReference>
<dbReference type="GO" id="GO:0031380">
    <property type="term" value="C:nuclear RNA-directed RNA polymerase complex"/>
    <property type="evidence" value="ECO:0007669"/>
    <property type="project" value="TreeGrafter"/>
</dbReference>
<comment type="caution">
    <text evidence="2">The sequence shown here is derived from an EMBL/GenBank/DDBJ whole genome shotgun (WGS) entry which is preliminary data.</text>
</comment>
<organism evidence="2 3">
    <name type="scientific">Botrytis galanthina</name>
    <dbReference type="NCBI Taxonomy" id="278940"/>
    <lineage>
        <taxon>Eukaryota</taxon>
        <taxon>Fungi</taxon>
        <taxon>Dikarya</taxon>
        <taxon>Ascomycota</taxon>
        <taxon>Pezizomycotina</taxon>
        <taxon>Leotiomycetes</taxon>
        <taxon>Helotiales</taxon>
        <taxon>Sclerotiniaceae</taxon>
        <taxon>Botrytis</taxon>
    </lineage>
</organism>
<dbReference type="InterPro" id="IPR041679">
    <property type="entry name" value="DNA2/NAM7-like_C"/>
</dbReference>
<dbReference type="AlphaFoldDB" id="A0A4S8QQE0"/>
<dbReference type="InterPro" id="IPR027417">
    <property type="entry name" value="P-loop_NTPase"/>
</dbReference>
<proteinExistence type="predicted"/>
<evidence type="ECO:0000313" key="2">
    <source>
        <dbReference type="EMBL" id="THV47357.1"/>
    </source>
</evidence>
<sequence>MDKKQFEAWNLTFFEVCYASFIQGPPGSGKTRLVGSQGIGLALCGVKTLITAPSKIATREIINKMINKMDKVAEVFPQVRDWFDIVYLPVRGVTGDDFTKDEASEAVLTEILSSSTSKVKIVVCTCNTASCLNEYGYKPQMQLQPVVKSHGHNEYSKQYGLSLFARFLNHHSARTTKLRNNYRMPKEIADFPGTSVYEYLPVHSYTSEESDTYKYIRQWWNSDSAESYREARRTPEYGGPTNLQIRRLFINVKGGKSAHKQRGASKRNFANINAISDFLMSLFSHEPANQIPKMDLDKITVLSPYKEEVTMLSTQIQTSLGSKYRGLKRFPRFRTIDDIQGGQNELVLLSITPADQHNGSLIGFLGDWHHMNVGLTHAQSNLNKAERLAGPDAYTVKIEETPAAASGLSYRLQQLVDGYNREEYEKLLLAEWQAKRDKAIE</sequence>
<feature type="domain" description="DNA2/NAM7 helicase-like C-terminal" evidence="1">
    <location>
        <begin position="160"/>
        <end position="382"/>
    </location>
</feature>
<reference evidence="2 3" key="1">
    <citation type="submission" date="2017-12" db="EMBL/GenBank/DDBJ databases">
        <title>Comparative genomics of Botrytis spp.</title>
        <authorList>
            <person name="Valero-Jimenez C.A."/>
            <person name="Tapia P."/>
            <person name="Veloso J."/>
            <person name="Silva-Moreno E."/>
            <person name="Staats M."/>
            <person name="Valdes J.H."/>
            <person name="Van Kan J.A.L."/>
        </authorList>
    </citation>
    <scope>NUCLEOTIDE SEQUENCE [LARGE SCALE GENOMIC DNA]</scope>
    <source>
        <strain evidence="2 3">MUCL435</strain>
    </source>
</reference>
<dbReference type="InterPro" id="IPR045055">
    <property type="entry name" value="DNA2/NAM7-like"/>
</dbReference>
<dbReference type="SUPFAM" id="SSF52540">
    <property type="entry name" value="P-loop containing nucleoside triphosphate hydrolases"/>
    <property type="match status" value="1"/>
</dbReference>
<name>A0A4S8QQE0_9HELO</name>
<dbReference type="Pfam" id="PF13087">
    <property type="entry name" value="AAA_12"/>
    <property type="match status" value="1"/>
</dbReference>
<dbReference type="PANTHER" id="PTHR10887">
    <property type="entry name" value="DNA2/NAM7 HELICASE FAMILY"/>
    <property type="match status" value="1"/>
</dbReference>
<keyword evidence="3" id="KW-1185">Reference proteome</keyword>
<gene>
    <name evidence="2" type="ORF">BGAL_0316g00110</name>
</gene>
<dbReference type="Proteomes" id="UP000308671">
    <property type="component" value="Unassembled WGS sequence"/>
</dbReference>
<accession>A0A4S8QQE0</accession>
<protein>
    <recommendedName>
        <fullName evidence="1">DNA2/NAM7 helicase-like C-terminal domain-containing protein</fullName>
    </recommendedName>
</protein>